<comment type="caution">
    <text evidence="2">The sequence shown here is derived from an EMBL/GenBank/DDBJ whole genome shotgun (WGS) entry which is preliminary data.</text>
</comment>
<dbReference type="AlphaFoldDB" id="A0ABD3U131"/>
<dbReference type="EMBL" id="JBJQND010000017">
    <property type="protein sequence ID" value="KAL3842757.1"/>
    <property type="molecule type" value="Genomic_DNA"/>
</dbReference>
<keyword evidence="3" id="KW-1185">Reference proteome</keyword>
<proteinExistence type="predicted"/>
<evidence type="ECO:0000256" key="1">
    <source>
        <dbReference type="SAM" id="SignalP"/>
    </source>
</evidence>
<sequence>MNTIAVLALCLLAFAVSAQRHGGDLIGFSNCPSYFCQNGQCGRYSQFSRYYGRQCSCPCYGFGGGSGGSGITSCPRYFCNNGQCGQYNTYSQHRYRQCRCDCYGYSGYSGIIQN</sequence>
<organism evidence="2 3">
    <name type="scientific">Sinanodonta woodiana</name>
    <name type="common">Chinese pond mussel</name>
    <name type="synonym">Anodonta woodiana</name>
    <dbReference type="NCBI Taxonomy" id="1069815"/>
    <lineage>
        <taxon>Eukaryota</taxon>
        <taxon>Metazoa</taxon>
        <taxon>Spiralia</taxon>
        <taxon>Lophotrochozoa</taxon>
        <taxon>Mollusca</taxon>
        <taxon>Bivalvia</taxon>
        <taxon>Autobranchia</taxon>
        <taxon>Heteroconchia</taxon>
        <taxon>Palaeoheterodonta</taxon>
        <taxon>Unionida</taxon>
        <taxon>Unionoidea</taxon>
        <taxon>Unionidae</taxon>
        <taxon>Unioninae</taxon>
        <taxon>Sinanodonta</taxon>
    </lineage>
</organism>
<dbReference type="Proteomes" id="UP001634394">
    <property type="component" value="Unassembled WGS sequence"/>
</dbReference>
<gene>
    <name evidence="2" type="ORF">ACJMK2_020743</name>
</gene>
<accession>A0ABD3U131</accession>
<protein>
    <submittedName>
        <fullName evidence="2">Uncharacterized protein</fullName>
    </submittedName>
</protein>
<evidence type="ECO:0000313" key="2">
    <source>
        <dbReference type="EMBL" id="KAL3842757.1"/>
    </source>
</evidence>
<reference evidence="2 3" key="1">
    <citation type="submission" date="2024-11" db="EMBL/GenBank/DDBJ databases">
        <title>Chromosome-level genome assembly of the freshwater bivalve Anodonta woodiana.</title>
        <authorList>
            <person name="Chen X."/>
        </authorList>
    </citation>
    <scope>NUCLEOTIDE SEQUENCE [LARGE SCALE GENOMIC DNA]</scope>
    <source>
        <strain evidence="2">MN2024</strain>
        <tissue evidence="2">Gills</tissue>
    </source>
</reference>
<feature type="chain" id="PRO_5044802213" evidence="1">
    <location>
        <begin position="19"/>
        <end position="114"/>
    </location>
</feature>
<keyword evidence="1" id="KW-0732">Signal</keyword>
<evidence type="ECO:0000313" key="3">
    <source>
        <dbReference type="Proteomes" id="UP001634394"/>
    </source>
</evidence>
<name>A0ABD3U131_SINWO</name>
<feature type="signal peptide" evidence="1">
    <location>
        <begin position="1"/>
        <end position="18"/>
    </location>
</feature>